<feature type="domain" description="Tetrapyrrole biosynthesis uroporphyrinogen III synthase" evidence="10">
    <location>
        <begin position="44"/>
        <end position="255"/>
    </location>
</feature>
<dbReference type="EC" id="4.2.1.75" evidence="3 7"/>
<dbReference type="InterPro" id="IPR029756">
    <property type="entry name" value="MTH1187/YkoF-like"/>
</dbReference>
<dbReference type="Gene3D" id="3.40.50.10090">
    <property type="match status" value="2"/>
</dbReference>
<evidence type="ECO:0000313" key="12">
    <source>
        <dbReference type="Proteomes" id="UP000751190"/>
    </source>
</evidence>
<comment type="similarity">
    <text evidence="2 7">Belongs to the uroporphyrinogen-III synthase family.</text>
</comment>
<evidence type="ECO:0000256" key="4">
    <source>
        <dbReference type="ARBA" id="ARBA00023239"/>
    </source>
</evidence>
<feature type="signal peptide" evidence="8">
    <location>
        <begin position="1"/>
        <end position="19"/>
    </location>
</feature>
<comment type="catalytic activity">
    <reaction evidence="6 7">
        <text>hydroxymethylbilane = uroporphyrinogen III + H2O</text>
        <dbReference type="Rhea" id="RHEA:18965"/>
        <dbReference type="ChEBI" id="CHEBI:15377"/>
        <dbReference type="ChEBI" id="CHEBI:57308"/>
        <dbReference type="ChEBI" id="CHEBI:57845"/>
        <dbReference type="EC" id="4.2.1.75"/>
    </reaction>
</comment>
<feature type="domain" description="Thiamine-binding protein" evidence="9">
    <location>
        <begin position="275"/>
        <end position="349"/>
    </location>
</feature>
<comment type="function">
    <text evidence="7">Catalyzes cyclization of the linear tetrapyrrole, hydroxymethylbilane, to the macrocyclic uroporphyrinogen III.</text>
</comment>
<keyword evidence="8" id="KW-0732">Signal</keyword>
<evidence type="ECO:0000256" key="7">
    <source>
        <dbReference type="RuleBase" id="RU366031"/>
    </source>
</evidence>
<dbReference type="InterPro" id="IPR003754">
    <property type="entry name" value="4pyrrol_synth_uPrphyn_synth"/>
</dbReference>
<keyword evidence="5 7" id="KW-0627">Porphyrin biosynthesis</keyword>
<evidence type="ECO:0000256" key="8">
    <source>
        <dbReference type="SAM" id="SignalP"/>
    </source>
</evidence>
<comment type="pathway">
    <text evidence="1 7">Porphyrin-containing compound metabolism; protoporphyrin-IX biosynthesis; coproporphyrinogen-III from 5-aminolevulinate: step 3/4.</text>
</comment>
<dbReference type="CDD" id="cd06578">
    <property type="entry name" value="HemD"/>
    <property type="match status" value="1"/>
</dbReference>
<dbReference type="PANTHER" id="PTHR38042">
    <property type="entry name" value="UROPORPHYRINOGEN-III SYNTHASE, CHLOROPLASTIC"/>
    <property type="match status" value="1"/>
</dbReference>
<dbReference type="OMA" id="CHESAHA"/>
<evidence type="ECO:0000256" key="6">
    <source>
        <dbReference type="ARBA" id="ARBA00048617"/>
    </source>
</evidence>
<organism evidence="11 12">
    <name type="scientific">Diacronema lutheri</name>
    <name type="common">Unicellular marine alga</name>
    <name type="synonym">Monochrysis lutheri</name>
    <dbReference type="NCBI Taxonomy" id="2081491"/>
    <lineage>
        <taxon>Eukaryota</taxon>
        <taxon>Haptista</taxon>
        <taxon>Haptophyta</taxon>
        <taxon>Pavlovophyceae</taxon>
        <taxon>Pavlovales</taxon>
        <taxon>Pavlovaceae</taxon>
        <taxon>Diacronema</taxon>
    </lineage>
</organism>
<gene>
    <name evidence="11" type="ORF">KFE25_013808</name>
</gene>
<dbReference type="Pfam" id="PF01910">
    <property type="entry name" value="Thiamine_BP"/>
    <property type="match status" value="1"/>
</dbReference>
<dbReference type="GO" id="GO:0006782">
    <property type="term" value="P:protoporphyrinogen IX biosynthetic process"/>
    <property type="evidence" value="ECO:0007669"/>
    <property type="project" value="UniProtKB-UniRule"/>
</dbReference>
<evidence type="ECO:0000313" key="11">
    <source>
        <dbReference type="EMBL" id="KAG8468725.1"/>
    </source>
</evidence>
<evidence type="ECO:0000259" key="9">
    <source>
        <dbReference type="Pfam" id="PF01910"/>
    </source>
</evidence>
<keyword evidence="4 7" id="KW-0456">Lyase</keyword>
<dbReference type="Gene3D" id="3.30.70.930">
    <property type="match status" value="1"/>
</dbReference>
<dbReference type="InterPro" id="IPR002767">
    <property type="entry name" value="Thiamine_BP"/>
</dbReference>
<evidence type="ECO:0000259" key="10">
    <source>
        <dbReference type="Pfam" id="PF02602"/>
    </source>
</evidence>
<dbReference type="Proteomes" id="UP000751190">
    <property type="component" value="Unassembled WGS sequence"/>
</dbReference>
<evidence type="ECO:0000256" key="3">
    <source>
        <dbReference type="ARBA" id="ARBA00013109"/>
    </source>
</evidence>
<accession>A0A8J6CG59</accession>
<dbReference type="InterPro" id="IPR036108">
    <property type="entry name" value="4pyrrol_syn_uPrphyn_synt_sf"/>
</dbReference>
<name>A0A8J6CG59_DIALT</name>
<dbReference type="PANTHER" id="PTHR38042:SF1">
    <property type="entry name" value="UROPORPHYRINOGEN-III SYNTHASE, CHLOROPLASTIC"/>
    <property type="match status" value="1"/>
</dbReference>
<dbReference type="UniPathway" id="UPA00251">
    <property type="reaction ID" value="UER00320"/>
</dbReference>
<dbReference type="OrthoDB" id="443551at2759"/>
<reference evidence="11" key="1">
    <citation type="submission" date="2021-05" db="EMBL/GenBank/DDBJ databases">
        <title>The genome of the haptophyte Pavlova lutheri (Diacronema luteri, Pavlovales) - a model for lipid biosynthesis in eukaryotic algae.</title>
        <authorList>
            <person name="Hulatt C.J."/>
            <person name="Posewitz M.C."/>
        </authorList>
    </citation>
    <scope>NUCLEOTIDE SEQUENCE</scope>
    <source>
        <strain evidence="11">NIVA-4/92</strain>
    </source>
</reference>
<protein>
    <recommendedName>
        <fullName evidence="3 7">Uroporphyrinogen-III synthase</fullName>
        <ecNumber evidence="3 7">4.2.1.75</ecNumber>
    </recommendedName>
</protein>
<dbReference type="InterPro" id="IPR039793">
    <property type="entry name" value="UROS/Hem4"/>
</dbReference>
<evidence type="ECO:0000256" key="5">
    <source>
        <dbReference type="ARBA" id="ARBA00023244"/>
    </source>
</evidence>
<dbReference type="Pfam" id="PF02602">
    <property type="entry name" value="HEM4"/>
    <property type="match status" value="1"/>
</dbReference>
<feature type="chain" id="PRO_5035232433" description="Uroporphyrinogen-III synthase" evidence="8">
    <location>
        <begin position="20"/>
        <end position="378"/>
    </location>
</feature>
<sequence>MGARYCALLALAVVGSARALASTAVPRGRPAVVLTRELEKNGPLRAELEARGLRCAELPCVDHRLLAGAAELRGLLARERWQWVLVTSPEAAALLADAWDAAERPAIRVATVGPGTSKVLSPRGLAVEFEPSKATGKALAAELPVTSPPSSSPILYPASARAPDTVAHGLGARGFAVRRVDAYTTEAPVWTEEMLALARGAELATFASPSAVDTWAERAGTAAIAVCIGGTSGSRAAELGFSRVVFPERPGLGAWAELIEETAARLRALQTLADIALLPYPPPGERGISRFVAASTEIFARHGLETHVHSWGTNVEGEWDAVVRAVRECHESAHALGCERVVSSWRVETGNKAAIGSTTARLAAAHGRLDTDDERSRS</sequence>
<dbReference type="AlphaFoldDB" id="A0A8J6CG59"/>
<proteinExistence type="inferred from homology"/>
<dbReference type="EMBL" id="JAGTXO010000004">
    <property type="protein sequence ID" value="KAG8468725.1"/>
    <property type="molecule type" value="Genomic_DNA"/>
</dbReference>
<comment type="caution">
    <text evidence="11">The sequence shown here is derived from an EMBL/GenBank/DDBJ whole genome shotgun (WGS) entry which is preliminary data.</text>
</comment>
<dbReference type="GO" id="GO:0006780">
    <property type="term" value="P:uroporphyrinogen III biosynthetic process"/>
    <property type="evidence" value="ECO:0007669"/>
    <property type="project" value="UniProtKB-UniRule"/>
</dbReference>
<dbReference type="GO" id="GO:0004852">
    <property type="term" value="F:uroporphyrinogen-III synthase activity"/>
    <property type="evidence" value="ECO:0007669"/>
    <property type="project" value="UniProtKB-UniRule"/>
</dbReference>
<evidence type="ECO:0000256" key="2">
    <source>
        <dbReference type="ARBA" id="ARBA00008133"/>
    </source>
</evidence>
<dbReference type="SUPFAM" id="SSF89957">
    <property type="entry name" value="MTH1187/YkoF-like"/>
    <property type="match status" value="1"/>
</dbReference>
<dbReference type="SUPFAM" id="SSF69618">
    <property type="entry name" value="HemD-like"/>
    <property type="match status" value="1"/>
</dbReference>
<keyword evidence="12" id="KW-1185">Reference proteome</keyword>
<evidence type="ECO:0000256" key="1">
    <source>
        <dbReference type="ARBA" id="ARBA00004772"/>
    </source>
</evidence>